<reference evidence="8" key="1">
    <citation type="journal article" date="2019" name="Nat. Commun.">
        <title>Expansion of phycobilisome linker gene families in mesophilic red algae.</title>
        <authorList>
            <person name="Lee J."/>
            <person name="Kim D."/>
            <person name="Bhattacharya D."/>
            <person name="Yoon H.S."/>
        </authorList>
    </citation>
    <scope>NUCLEOTIDE SEQUENCE [LARGE SCALE GENOMIC DNA]</scope>
    <source>
        <strain evidence="8">CCMP 1328</strain>
    </source>
</reference>
<dbReference type="SFLD" id="SFLDG01212">
    <property type="entry name" value="Phytoene_synthase_like"/>
    <property type="match status" value="1"/>
</dbReference>
<dbReference type="PROSITE" id="PS01045">
    <property type="entry name" value="SQUALEN_PHYTOEN_SYN_2"/>
    <property type="match status" value="1"/>
</dbReference>
<dbReference type="EMBL" id="VRMN01000015">
    <property type="protein sequence ID" value="KAA8491175.1"/>
    <property type="molecule type" value="Genomic_DNA"/>
</dbReference>
<evidence type="ECO:0000256" key="4">
    <source>
        <dbReference type="ARBA" id="ARBA00022679"/>
    </source>
</evidence>
<dbReference type="InterPro" id="IPR044843">
    <property type="entry name" value="Trans_IPPS_bact-type"/>
</dbReference>
<dbReference type="AlphaFoldDB" id="A0A5J4YJ52"/>
<dbReference type="EC" id="2.5.1.32" evidence="3"/>
<protein>
    <recommendedName>
        <fullName evidence="3">15-cis-phytoene synthase</fullName>
        <ecNumber evidence="3">2.5.1.32</ecNumber>
    </recommendedName>
</protein>
<dbReference type="PANTHER" id="PTHR31480">
    <property type="entry name" value="BIFUNCTIONAL LYCOPENE CYCLASE/PHYTOENE SYNTHASE"/>
    <property type="match status" value="1"/>
</dbReference>
<proteinExistence type="inferred from homology"/>
<feature type="compositionally biased region" description="Low complexity" evidence="6">
    <location>
        <begin position="95"/>
        <end position="104"/>
    </location>
</feature>
<evidence type="ECO:0000256" key="6">
    <source>
        <dbReference type="SAM" id="MobiDB-lite"/>
    </source>
</evidence>
<name>A0A5J4YJ52_PORPP</name>
<keyword evidence="5" id="KW-0125">Carotenoid biosynthesis</keyword>
<dbReference type="SFLD" id="SFLDG01018">
    <property type="entry name" value="Squalene/Phytoene_Synthase_Lik"/>
    <property type="match status" value="1"/>
</dbReference>
<keyword evidence="8" id="KW-1185">Reference proteome</keyword>
<dbReference type="InterPro" id="IPR002060">
    <property type="entry name" value="Squ/phyt_synthse"/>
</dbReference>
<comment type="similarity">
    <text evidence="2">Belongs to the phytoene/squalene synthase family.</text>
</comment>
<evidence type="ECO:0000256" key="5">
    <source>
        <dbReference type="ARBA" id="ARBA00022746"/>
    </source>
</evidence>
<feature type="compositionally biased region" description="Polar residues" evidence="6">
    <location>
        <begin position="105"/>
        <end position="114"/>
    </location>
</feature>
<feature type="region of interest" description="Disordered" evidence="6">
    <location>
        <begin position="95"/>
        <end position="114"/>
    </location>
</feature>
<dbReference type="Gene3D" id="1.10.600.10">
    <property type="entry name" value="Farnesyl Diphosphate Synthase"/>
    <property type="match status" value="1"/>
</dbReference>
<keyword evidence="4" id="KW-0808">Transferase</keyword>
<accession>A0A5J4YJ52</accession>
<evidence type="ECO:0000313" key="8">
    <source>
        <dbReference type="Proteomes" id="UP000324585"/>
    </source>
</evidence>
<dbReference type="InterPro" id="IPR019845">
    <property type="entry name" value="Squalene/phytoene_synthase_CS"/>
</dbReference>
<dbReference type="InterPro" id="IPR008949">
    <property type="entry name" value="Isoprenoid_synthase_dom_sf"/>
</dbReference>
<dbReference type="SFLD" id="SFLDS00005">
    <property type="entry name" value="Isoprenoid_Synthase_Type_I"/>
    <property type="match status" value="1"/>
</dbReference>
<organism evidence="7 8">
    <name type="scientific">Porphyridium purpureum</name>
    <name type="common">Red alga</name>
    <name type="synonym">Porphyridium cruentum</name>
    <dbReference type="NCBI Taxonomy" id="35688"/>
    <lineage>
        <taxon>Eukaryota</taxon>
        <taxon>Rhodophyta</taxon>
        <taxon>Bangiophyceae</taxon>
        <taxon>Porphyridiales</taxon>
        <taxon>Porphyridiaceae</taxon>
        <taxon>Porphyridium</taxon>
    </lineage>
</organism>
<dbReference type="Pfam" id="PF00494">
    <property type="entry name" value="SQS_PSY"/>
    <property type="match status" value="1"/>
</dbReference>
<sequence>MWCECGGEKGGAGHTRRGEAGRVGAGKGRSGALGQHCSGERWWVWCGEDDGGWVWDAGGGATARRAGGPPARAKGVRACGGGDGLAARRAVMRTSAAAAQQQSSDTASNEDMAQFRSSADRKALNGVNGAGGAPGSSVVDGARRSTNRRREINGAVRAVDEQEKRVVLGENQRGRRGDAAKEAEAQELKYYSDHEERQVCEGAMIHRLGSYEAQYKQAKLRERILPRLYEECQRITAVYAKTFALGTSFLAPAKRTAVWAIYVWCRRTDDLVDGPRVEQRCSSLRDVLADWERRLEGLFRGEAQDGLELAFVDTVRRYPAMEIQPYRDMIAGMLMDVEQDRFETFDDLYVYCYRVAGTVGLMTLPVMGSADGSAEMLEAAKPAALSLGVALQLTNILRDVGEDRLRGRIYIPQEDLRRFDYSEKDLMDGVIDSRYIRLMQFQIARARSYFDRAHAGIGLLSSDARLPVQASLEIYRKILDVIEENGYDNFTKRAYVPKSEKLMMLPGCYFRSRDPSTLAGQLAQAIGSML</sequence>
<feature type="region of interest" description="Disordered" evidence="6">
    <location>
        <begin position="1"/>
        <end position="32"/>
    </location>
</feature>
<dbReference type="SUPFAM" id="SSF48576">
    <property type="entry name" value="Terpenoid synthases"/>
    <property type="match status" value="1"/>
</dbReference>
<dbReference type="GO" id="GO:0004311">
    <property type="term" value="F:geranylgeranyl diphosphate synthase activity"/>
    <property type="evidence" value="ECO:0007669"/>
    <property type="project" value="InterPro"/>
</dbReference>
<comment type="catalytic activity">
    <reaction evidence="1">
        <text>2 (2E,6E,10E)-geranylgeranyl diphosphate = 15-cis-phytoene + 2 diphosphate</text>
        <dbReference type="Rhea" id="RHEA:34475"/>
        <dbReference type="ChEBI" id="CHEBI:27787"/>
        <dbReference type="ChEBI" id="CHEBI:33019"/>
        <dbReference type="ChEBI" id="CHEBI:58756"/>
        <dbReference type="EC" id="2.5.1.32"/>
    </reaction>
</comment>
<dbReference type="OrthoDB" id="6600518at2759"/>
<evidence type="ECO:0000256" key="2">
    <source>
        <dbReference type="ARBA" id="ARBA00006251"/>
    </source>
</evidence>
<dbReference type="GO" id="GO:0051996">
    <property type="term" value="F:squalene synthase [NAD(P)H] activity"/>
    <property type="evidence" value="ECO:0007669"/>
    <property type="project" value="InterPro"/>
</dbReference>
<evidence type="ECO:0000313" key="7">
    <source>
        <dbReference type="EMBL" id="KAA8491175.1"/>
    </source>
</evidence>
<comment type="caution">
    <text evidence="7">The sequence shown here is derived from an EMBL/GenBank/DDBJ whole genome shotgun (WGS) entry which is preliminary data.</text>
</comment>
<dbReference type="GO" id="GO:0016117">
    <property type="term" value="P:carotenoid biosynthetic process"/>
    <property type="evidence" value="ECO:0007669"/>
    <property type="project" value="UniProtKB-KW"/>
</dbReference>
<dbReference type="FunFam" id="1.10.600.10:FF:000004">
    <property type="entry name" value="Phytoene synthase chloroplastic"/>
    <property type="match status" value="1"/>
</dbReference>
<feature type="compositionally biased region" description="Gly residues" evidence="6">
    <location>
        <begin position="21"/>
        <end position="31"/>
    </location>
</feature>
<feature type="region of interest" description="Disordered" evidence="6">
    <location>
        <begin position="123"/>
        <end position="154"/>
    </location>
</feature>
<dbReference type="Proteomes" id="UP000324585">
    <property type="component" value="Unassembled WGS sequence"/>
</dbReference>
<evidence type="ECO:0000256" key="1">
    <source>
        <dbReference type="ARBA" id="ARBA00001805"/>
    </source>
</evidence>
<gene>
    <name evidence="7" type="ORF">FVE85_9470</name>
</gene>
<dbReference type="CDD" id="cd00683">
    <property type="entry name" value="Trans_IPPS_HH"/>
    <property type="match status" value="1"/>
</dbReference>
<evidence type="ECO:0000256" key="3">
    <source>
        <dbReference type="ARBA" id="ARBA00012396"/>
    </source>
</evidence>
<dbReference type="InterPro" id="IPR033904">
    <property type="entry name" value="Trans_IPPS_HH"/>
</dbReference>